<evidence type="ECO:0000313" key="7">
    <source>
        <dbReference type="RefSeq" id="XP_026758858.1"/>
    </source>
</evidence>
<evidence type="ECO:0000313" key="6">
    <source>
        <dbReference type="Proteomes" id="UP001652740"/>
    </source>
</evidence>
<evidence type="ECO:0000259" key="5">
    <source>
        <dbReference type="Pfam" id="PF23557"/>
    </source>
</evidence>
<sequence>MSIYIVLLSIFMIISIESHTLYSVEETYKKGIQAYKKEHWTECSQWLEESLHLYKLYKSITINCRLSCKTKYYNYKPFSNGPNEDLKTYEVLFNRRNCLHLCQEKRFRNNHLNNDISDTTLYHMQNRIPYEYLHLCYYQTHNLQRAASAAVTFLTLHPNDIEMRQNLEKYLNKPDVKEEEVVDLEKETFLVLFDKALEFYRKNIWNKTVNNLEEAIINYMIWEENCRLECEHQPTHEWSSEFIEIISNYVASYLQCQQNCQDKLKSIEYDSGVHFLAEILNYLQISYYHLNDFEKAAKSTATYLALIPDDDDMLHNKEIYTSLVNTDAFIENSDVINYLKRDNHEKELLKLFYQGNNHNDDISQTRLQ</sequence>
<dbReference type="Pfam" id="PF23557">
    <property type="entry name" value="TPR_leprecan"/>
    <property type="match status" value="1"/>
</dbReference>
<proteinExistence type="inferred from homology"/>
<dbReference type="AlphaFoldDB" id="A0A6J1WT33"/>
<dbReference type="Gene3D" id="1.25.40.10">
    <property type="entry name" value="Tetratricopeptide repeat domain"/>
    <property type="match status" value="2"/>
</dbReference>
<evidence type="ECO:0000256" key="4">
    <source>
        <dbReference type="SAM" id="SignalP"/>
    </source>
</evidence>
<evidence type="ECO:0000256" key="2">
    <source>
        <dbReference type="ARBA" id="ARBA00022729"/>
    </source>
</evidence>
<accession>A0A6J1WT33</accession>
<dbReference type="InterPro" id="IPR056585">
    <property type="entry name" value="Leprecan_dom"/>
</dbReference>
<dbReference type="PANTHER" id="PTHR13986">
    <property type="entry name" value="PROTEIN LYSINE HYDROXYLATION COMPLEX COMPONENT"/>
    <property type="match status" value="1"/>
</dbReference>
<feature type="signal peptide" evidence="4">
    <location>
        <begin position="1"/>
        <end position="18"/>
    </location>
</feature>
<dbReference type="SUPFAM" id="SSF48452">
    <property type="entry name" value="TPR-like"/>
    <property type="match status" value="1"/>
</dbReference>
<dbReference type="GeneID" id="113518234"/>
<keyword evidence="3" id="KW-0325">Glycoprotein</keyword>
<evidence type="ECO:0000256" key="3">
    <source>
        <dbReference type="ARBA" id="ARBA00023180"/>
    </source>
</evidence>
<dbReference type="OrthoDB" id="8517835at2759"/>
<dbReference type="GO" id="GO:0005783">
    <property type="term" value="C:endoplasmic reticulum"/>
    <property type="evidence" value="ECO:0007669"/>
    <property type="project" value="TreeGrafter"/>
</dbReference>
<comment type="similarity">
    <text evidence="1">Belongs to the leprecan family.</text>
</comment>
<feature type="chain" id="PRO_5026769893" evidence="4">
    <location>
        <begin position="19"/>
        <end position="368"/>
    </location>
</feature>
<dbReference type="InterPro" id="IPR052284">
    <property type="entry name" value="Collagen_mod_leprecan"/>
</dbReference>
<dbReference type="InterPro" id="IPR011990">
    <property type="entry name" value="TPR-like_helical_dom_sf"/>
</dbReference>
<organism evidence="6 7">
    <name type="scientific">Galleria mellonella</name>
    <name type="common">Greater wax moth</name>
    <dbReference type="NCBI Taxonomy" id="7137"/>
    <lineage>
        <taxon>Eukaryota</taxon>
        <taxon>Metazoa</taxon>
        <taxon>Ecdysozoa</taxon>
        <taxon>Arthropoda</taxon>
        <taxon>Hexapoda</taxon>
        <taxon>Insecta</taxon>
        <taxon>Pterygota</taxon>
        <taxon>Neoptera</taxon>
        <taxon>Endopterygota</taxon>
        <taxon>Lepidoptera</taxon>
        <taxon>Glossata</taxon>
        <taxon>Ditrysia</taxon>
        <taxon>Pyraloidea</taxon>
        <taxon>Pyralidae</taxon>
        <taxon>Galleriinae</taxon>
        <taxon>Galleria</taxon>
    </lineage>
</organism>
<dbReference type="GO" id="GO:0005518">
    <property type="term" value="F:collagen binding"/>
    <property type="evidence" value="ECO:0007669"/>
    <property type="project" value="TreeGrafter"/>
</dbReference>
<dbReference type="GO" id="GO:0030199">
    <property type="term" value="P:collagen fibril organization"/>
    <property type="evidence" value="ECO:0007669"/>
    <property type="project" value="TreeGrafter"/>
</dbReference>
<protein>
    <submittedName>
        <fullName evidence="7">Cartilage-associated protein-like</fullName>
    </submittedName>
</protein>
<dbReference type="KEGG" id="gmw:113518234"/>
<reference evidence="7" key="1">
    <citation type="submission" date="2025-08" db="UniProtKB">
        <authorList>
            <consortium name="RefSeq"/>
        </authorList>
    </citation>
    <scope>IDENTIFICATION</scope>
    <source>
        <tissue evidence="7">Whole larvae</tissue>
    </source>
</reference>
<dbReference type="Proteomes" id="UP001652740">
    <property type="component" value="Unplaced"/>
</dbReference>
<dbReference type="RefSeq" id="XP_026758858.1">
    <property type="nucleotide sequence ID" value="XM_026903057.3"/>
</dbReference>
<feature type="domain" description="Leprecan-like alpha-helical" evidence="5">
    <location>
        <begin position="25"/>
        <end position="322"/>
    </location>
</feature>
<evidence type="ECO:0000256" key="1">
    <source>
        <dbReference type="ARBA" id="ARBA00006487"/>
    </source>
</evidence>
<keyword evidence="6" id="KW-1185">Reference proteome</keyword>
<keyword evidence="2 4" id="KW-0732">Signal</keyword>
<dbReference type="PANTHER" id="PTHR13986:SF8">
    <property type="entry name" value="PROLYL 3-HYDROXYLASE 1-LIKE PROTEIN"/>
    <property type="match status" value="1"/>
</dbReference>
<gene>
    <name evidence="7" type="primary">LOC113518234</name>
</gene>
<dbReference type="InParanoid" id="A0A6J1WT33"/>
<name>A0A6J1WT33_GALME</name>